<feature type="chain" id="PRO_5046059852" description="V8-like Glu-specific endopeptidase" evidence="2">
    <location>
        <begin position="27"/>
        <end position="299"/>
    </location>
</feature>
<dbReference type="PANTHER" id="PTHR15462">
    <property type="entry name" value="SERINE PROTEASE"/>
    <property type="match status" value="1"/>
</dbReference>
<dbReference type="SUPFAM" id="SSF50494">
    <property type="entry name" value="Trypsin-like serine proteases"/>
    <property type="match status" value="1"/>
</dbReference>
<evidence type="ECO:0000313" key="4">
    <source>
        <dbReference type="Proteomes" id="UP001501822"/>
    </source>
</evidence>
<dbReference type="InterPro" id="IPR018114">
    <property type="entry name" value="TRYPSIN_HIS"/>
</dbReference>
<evidence type="ECO:0008006" key="5">
    <source>
        <dbReference type="Google" id="ProtNLM"/>
    </source>
</evidence>
<reference evidence="3 4" key="1">
    <citation type="journal article" date="2019" name="Int. J. Syst. Evol. Microbiol.">
        <title>The Global Catalogue of Microorganisms (GCM) 10K type strain sequencing project: providing services to taxonomists for standard genome sequencing and annotation.</title>
        <authorList>
            <consortium name="The Broad Institute Genomics Platform"/>
            <consortium name="The Broad Institute Genome Sequencing Center for Infectious Disease"/>
            <person name="Wu L."/>
            <person name="Ma J."/>
        </authorList>
    </citation>
    <scope>NUCLEOTIDE SEQUENCE [LARGE SCALE GENOMIC DNA]</scope>
    <source>
        <strain evidence="3 4">JCM 3146</strain>
    </source>
</reference>
<keyword evidence="4" id="KW-1185">Reference proteome</keyword>
<dbReference type="PANTHER" id="PTHR15462:SF8">
    <property type="entry name" value="SERINE PROTEASE"/>
    <property type="match status" value="1"/>
</dbReference>
<sequence>MKTTRLLCALLAAGAAPLSPVPPVSASTGDGVHAVTFVDHAAGTRSAAYWTEHLMETATPLDTRLVRQAGPPAAYPMAGYTGGSRVVGALFLSNGTGRHYCTASVVGSAKRNLLITAAHCLYSPSGHAWNRNIVFVPKYSRGRRPYGTWPVWLMVADRRWIDHGDPDADVAFAAVQEIGGRRVADVVGADELLINTGYSNRVTVIGYPSRANNPSDRPIRCAALTSRQSDGQLRFDCGGFTGGTSGSPWIAEYDDQAQRGYVIGVIGGYQRGGDTDWRSYSPLFDDDIGHLAVTANDQA</sequence>
<dbReference type="Pfam" id="PF13365">
    <property type="entry name" value="Trypsin_2"/>
    <property type="match status" value="1"/>
</dbReference>
<evidence type="ECO:0000256" key="2">
    <source>
        <dbReference type="SAM" id="SignalP"/>
    </source>
</evidence>
<dbReference type="Proteomes" id="UP001501822">
    <property type="component" value="Unassembled WGS sequence"/>
</dbReference>
<dbReference type="InterPro" id="IPR050966">
    <property type="entry name" value="Glutamyl_endopeptidase"/>
</dbReference>
<accession>A0ABN0WDB9</accession>
<feature type="signal peptide" evidence="2">
    <location>
        <begin position="1"/>
        <end position="26"/>
    </location>
</feature>
<gene>
    <name evidence="3" type="ORF">GCM10010151_24180</name>
</gene>
<dbReference type="InterPro" id="IPR009003">
    <property type="entry name" value="Peptidase_S1_PA"/>
</dbReference>
<dbReference type="EMBL" id="BAAABM010000016">
    <property type="protein sequence ID" value="GAA0333592.1"/>
    <property type="molecule type" value="Genomic_DNA"/>
</dbReference>
<name>A0ABN0WDB9_9ACTN</name>
<evidence type="ECO:0000313" key="3">
    <source>
        <dbReference type="EMBL" id="GAA0333592.1"/>
    </source>
</evidence>
<evidence type="ECO:0000256" key="1">
    <source>
        <dbReference type="ARBA" id="ARBA00022729"/>
    </source>
</evidence>
<comment type="caution">
    <text evidence="3">The sequence shown here is derived from an EMBL/GenBank/DDBJ whole genome shotgun (WGS) entry which is preliminary data.</text>
</comment>
<proteinExistence type="predicted"/>
<dbReference type="InterPro" id="IPR043504">
    <property type="entry name" value="Peptidase_S1_PA_chymotrypsin"/>
</dbReference>
<organism evidence="3 4">
    <name type="scientific">Actinoallomurus spadix</name>
    <dbReference type="NCBI Taxonomy" id="79912"/>
    <lineage>
        <taxon>Bacteria</taxon>
        <taxon>Bacillati</taxon>
        <taxon>Actinomycetota</taxon>
        <taxon>Actinomycetes</taxon>
        <taxon>Streptosporangiales</taxon>
        <taxon>Thermomonosporaceae</taxon>
        <taxon>Actinoallomurus</taxon>
    </lineage>
</organism>
<dbReference type="Gene3D" id="2.40.10.10">
    <property type="entry name" value="Trypsin-like serine proteases"/>
    <property type="match status" value="2"/>
</dbReference>
<protein>
    <recommendedName>
        <fullName evidence="5">V8-like Glu-specific endopeptidase</fullName>
    </recommendedName>
</protein>
<dbReference type="RefSeq" id="WP_252802582.1">
    <property type="nucleotide sequence ID" value="NZ_BAAABM010000016.1"/>
</dbReference>
<dbReference type="PROSITE" id="PS00134">
    <property type="entry name" value="TRYPSIN_HIS"/>
    <property type="match status" value="1"/>
</dbReference>
<keyword evidence="1 2" id="KW-0732">Signal</keyword>